<dbReference type="InterPro" id="IPR050463">
    <property type="entry name" value="Gfo/Idh/MocA_oxidrdct_glycsds"/>
</dbReference>
<dbReference type="Gene3D" id="3.30.360.10">
    <property type="entry name" value="Dihydrodipicolinate Reductase, domain 2"/>
    <property type="match status" value="1"/>
</dbReference>
<reference evidence="4 5" key="1">
    <citation type="submission" date="2016-10" db="EMBL/GenBank/DDBJ databases">
        <authorList>
            <person name="de Groot N.N."/>
        </authorList>
    </citation>
    <scope>NUCLEOTIDE SEQUENCE [LARGE SCALE GENOMIC DNA]</scope>
    <source>
        <strain evidence="4 5">DSM 16199</strain>
    </source>
</reference>
<feature type="domain" description="Gfo/Idh/MocA-like oxidoreductase N-terminal" evidence="2">
    <location>
        <begin position="4"/>
        <end position="117"/>
    </location>
</feature>
<evidence type="ECO:0000259" key="2">
    <source>
        <dbReference type="Pfam" id="PF01408"/>
    </source>
</evidence>
<dbReference type="SUPFAM" id="SSF55347">
    <property type="entry name" value="Glyceraldehyde-3-phosphate dehydrogenase-like, C-terminal domain"/>
    <property type="match status" value="1"/>
</dbReference>
<evidence type="ECO:0000256" key="1">
    <source>
        <dbReference type="ARBA" id="ARBA00023002"/>
    </source>
</evidence>
<dbReference type="OrthoDB" id="9776544at2"/>
<dbReference type="Proteomes" id="UP000199550">
    <property type="component" value="Unassembled WGS sequence"/>
</dbReference>
<dbReference type="InterPro" id="IPR000683">
    <property type="entry name" value="Gfo/Idh/MocA-like_OxRdtase_N"/>
</dbReference>
<proteinExistence type="predicted"/>
<protein>
    <submittedName>
        <fullName evidence="4">Predicted dehydrogenase</fullName>
    </submittedName>
</protein>
<feature type="domain" description="GFO/IDH/MocA-like oxidoreductase" evidence="3">
    <location>
        <begin position="129"/>
        <end position="263"/>
    </location>
</feature>
<dbReference type="PANTHER" id="PTHR43818:SF11">
    <property type="entry name" value="BCDNA.GH03377"/>
    <property type="match status" value="1"/>
</dbReference>
<dbReference type="GO" id="GO:0016491">
    <property type="term" value="F:oxidoreductase activity"/>
    <property type="evidence" value="ECO:0007669"/>
    <property type="project" value="UniProtKB-KW"/>
</dbReference>
<keyword evidence="1" id="KW-0560">Oxidoreductase</keyword>
<dbReference type="Pfam" id="PF22725">
    <property type="entry name" value="GFO_IDH_MocA_C3"/>
    <property type="match status" value="1"/>
</dbReference>
<evidence type="ECO:0000259" key="3">
    <source>
        <dbReference type="Pfam" id="PF22725"/>
    </source>
</evidence>
<accession>A0A1I4DCK7</accession>
<dbReference type="SUPFAM" id="SSF51735">
    <property type="entry name" value="NAD(P)-binding Rossmann-fold domains"/>
    <property type="match status" value="1"/>
</dbReference>
<keyword evidence="5" id="KW-1185">Reference proteome</keyword>
<evidence type="ECO:0000313" key="4">
    <source>
        <dbReference type="EMBL" id="SFK91554.1"/>
    </source>
</evidence>
<dbReference type="AlphaFoldDB" id="A0A1I4DCK7"/>
<dbReference type="STRING" id="195913.SAMN04488004_10475"/>
<dbReference type="RefSeq" id="WP_090186192.1">
    <property type="nucleotide sequence ID" value="NZ_FOTF01000004.1"/>
</dbReference>
<dbReference type="GO" id="GO:0000166">
    <property type="term" value="F:nucleotide binding"/>
    <property type="evidence" value="ECO:0007669"/>
    <property type="project" value="InterPro"/>
</dbReference>
<sequence length="380" mass="40786">MTILNVGLIGCGNISTAYLTLAPTFKNIRFVAVSDMNEEAALARGKEFGIKARTVSDLLASDDIDIVVNLTIPDAHYDVTRRILESGKHAYTEKPLVLTLKQAKSLADLAASKGLRIGSAPDTFLGGAHQQARQIIDAGGIGTVTSGTAHFMGPGMEMWHPNPDFFFKPGGGPVLDMGPYYITNLVQLIGPVKRVAALSSSAQKQRTITSEPRAGETIPVQTPTNIHALLAFENGATITLSTSWDVKAHRHANMELYGTTGTLFVPDPNHFGGALEQADVEGTITQVPVWDHPFGQMNWDLDKDTPRANYRTAGLADMAAGIVDNRLHRCALELAVHVTDVMTSILKSGETGQFVDMTTTCDRPAALGPDAARDLLKEDA</sequence>
<name>A0A1I4DCK7_9RHOB</name>
<gene>
    <name evidence="4" type="ORF">SAMN04488004_10475</name>
</gene>
<dbReference type="InterPro" id="IPR055170">
    <property type="entry name" value="GFO_IDH_MocA-like_dom"/>
</dbReference>
<dbReference type="EMBL" id="FOTF01000004">
    <property type="protein sequence ID" value="SFK91554.1"/>
    <property type="molecule type" value="Genomic_DNA"/>
</dbReference>
<dbReference type="Pfam" id="PF01408">
    <property type="entry name" value="GFO_IDH_MocA"/>
    <property type="match status" value="1"/>
</dbReference>
<dbReference type="PANTHER" id="PTHR43818">
    <property type="entry name" value="BCDNA.GH03377"/>
    <property type="match status" value="1"/>
</dbReference>
<organism evidence="4 5">
    <name type="scientific">Loktanella salsilacus</name>
    <dbReference type="NCBI Taxonomy" id="195913"/>
    <lineage>
        <taxon>Bacteria</taxon>
        <taxon>Pseudomonadati</taxon>
        <taxon>Pseudomonadota</taxon>
        <taxon>Alphaproteobacteria</taxon>
        <taxon>Rhodobacterales</taxon>
        <taxon>Roseobacteraceae</taxon>
        <taxon>Loktanella</taxon>
    </lineage>
</organism>
<dbReference type="Gene3D" id="3.40.50.720">
    <property type="entry name" value="NAD(P)-binding Rossmann-like Domain"/>
    <property type="match status" value="1"/>
</dbReference>
<evidence type="ECO:0000313" key="5">
    <source>
        <dbReference type="Proteomes" id="UP000199550"/>
    </source>
</evidence>
<dbReference type="InterPro" id="IPR036291">
    <property type="entry name" value="NAD(P)-bd_dom_sf"/>
</dbReference>